<evidence type="ECO:0000313" key="4">
    <source>
        <dbReference type="EMBL" id="SEJ43238.1"/>
    </source>
</evidence>
<keyword evidence="4" id="KW-0418">Kinase</keyword>
<evidence type="ECO:0000313" key="5">
    <source>
        <dbReference type="Proteomes" id="UP000199662"/>
    </source>
</evidence>
<dbReference type="InterPro" id="IPR003594">
    <property type="entry name" value="HATPase_dom"/>
</dbReference>
<dbReference type="InterPro" id="IPR010559">
    <property type="entry name" value="Sig_transdc_His_kin_internal"/>
</dbReference>
<evidence type="ECO:0000259" key="2">
    <source>
        <dbReference type="Pfam" id="PF02518"/>
    </source>
</evidence>
<dbReference type="GO" id="GO:0000155">
    <property type="term" value="F:phosphorelay sensor kinase activity"/>
    <property type="evidence" value="ECO:0007669"/>
    <property type="project" value="InterPro"/>
</dbReference>
<keyword evidence="4" id="KW-0808">Transferase</keyword>
<dbReference type="Proteomes" id="UP000199662">
    <property type="component" value="Unassembled WGS sequence"/>
</dbReference>
<dbReference type="STRING" id="84035.SAMN05660742_107124"/>
<reference evidence="4 5" key="1">
    <citation type="submission" date="2016-10" db="EMBL/GenBank/DDBJ databases">
        <authorList>
            <person name="de Groot N.N."/>
        </authorList>
    </citation>
    <scope>NUCLEOTIDE SEQUENCE [LARGE SCALE GENOMIC DNA]</scope>
    <source>
        <strain evidence="4 5">DSM 2179</strain>
    </source>
</reference>
<dbReference type="SUPFAM" id="SSF55874">
    <property type="entry name" value="ATPase domain of HSP90 chaperone/DNA topoisomerase II/histidine kinase"/>
    <property type="match status" value="1"/>
</dbReference>
<feature type="domain" description="Signal transduction histidine kinase internal region" evidence="3">
    <location>
        <begin position="402"/>
        <end position="478"/>
    </location>
</feature>
<dbReference type="Gene3D" id="3.30.450.20">
    <property type="entry name" value="PAS domain"/>
    <property type="match status" value="1"/>
</dbReference>
<dbReference type="InterPro" id="IPR050640">
    <property type="entry name" value="Bact_2-comp_sensor_kinase"/>
</dbReference>
<dbReference type="Gene3D" id="3.30.565.10">
    <property type="entry name" value="Histidine kinase-like ATPase, C-terminal domain"/>
    <property type="match status" value="1"/>
</dbReference>
<proteinExistence type="predicted"/>
<dbReference type="Pfam" id="PF02518">
    <property type="entry name" value="HATPase_c"/>
    <property type="match status" value="1"/>
</dbReference>
<dbReference type="InterPro" id="IPR036890">
    <property type="entry name" value="HATPase_C_sf"/>
</dbReference>
<accession>A0A1H6YPI9</accession>
<dbReference type="GO" id="GO:0016020">
    <property type="term" value="C:membrane"/>
    <property type="evidence" value="ECO:0007669"/>
    <property type="project" value="InterPro"/>
</dbReference>
<keyword evidence="1" id="KW-1133">Transmembrane helix</keyword>
<dbReference type="PANTHER" id="PTHR34220:SF7">
    <property type="entry name" value="SENSOR HISTIDINE KINASE YPDA"/>
    <property type="match status" value="1"/>
</dbReference>
<keyword evidence="5" id="KW-1185">Reference proteome</keyword>
<name>A0A1H6YPI9_9FIRM</name>
<evidence type="ECO:0000259" key="3">
    <source>
        <dbReference type="Pfam" id="PF06580"/>
    </source>
</evidence>
<keyword evidence="1" id="KW-0472">Membrane</keyword>
<keyword evidence="1" id="KW-0812">Transmembrane</keyword>
<sequence>MWRPNFSRNKPLFSIKYILIYTFLFLFILPIIFINIMSYYNNINMIKHTMDDFSQQNLMQTQKSLQMTLAAYDYMLYQIYTDRGIIAIIDNINNGHETEKNRIELTNALSTFIYGQSYVQAVSVITDSGKIFFFDRLKGYHTETSWLKDSSIPIAHIYKQTLSMDKTNMFSTKSSADFSGQIYYYCHIAHSIMDYKDVKHKKGIIILSINADVLNKISNVTLSSQAIPLNEGFCFIVDQNNNIVSFPQAEFIGKNLLSTDSHDIRSACKEFVKNNNLMKGDNIDVQFLNDENIGWKFIRVSDTSNIMNYINKQYQMTALIILAMSILLGSIIFFINKTVFESLNRLIKNMKISECGKVMMNNRMPIITEIYMIYQNFNHMLLHINELIAQIKYITKQQKDYEIKSLEMQINPHFLYNSLDMVNWMAIDAGEYQISDAVHSLAQILRYSIADINAPVPIKEEVVWLHRYLHLQQMRFKGSFDYQISLSEDAEHCIIYKMILQPFVENAILHGLKEINEMNWIDVKIWTQDNLLYISIKDNGSGMPADVLANIIKMAENPQLSIKGKIGLYNVFNRLKFYYQDKVIIKFESQIKHGTSISIGIPIEEGH</sequence>
<feature type="domain" description="Histidine kinase/HSP90-like ATPase" evidence="2">
    <location>
        <begin position="499"/>
        <end position="604"/>
    </location>
</feature>
<evidence type="ECO:0000256" key="1">
    <source>
        <dbReference type="SAM" id="Phobius"/>
    </source>
</evidence>
<feature type="transmembrane region" description="Helical" evidence="1">
    <location>
        <begin position="20"/>
        <end position="40"/>
    </location>
</feature>
<protein>
    <submittedName>
        <fullName evidence="4">Two-component system, sensor histidine kinase YesM</fullName>
    </submittedName>
</protein>
<dbReference type="Pfam" id="PF06580">
    <property type="entry name" value="His_kinase"/>
    <property type="match status" value="1"/>
</dbReference>
<organism evidence="4 5">
    <name type="scientific">Propionispira arboris</name>
    <dbReference type="NCBI Taxonomy" id="84035"/>
    <lineage>
        <taxon>Bacteria</taxon>
        <taxon>Bacillati</taxon>
        <taxon>Bacillota</taxon>
        <taxon>Negativicutes</taxon>
        <taxon>Selenomonadales</taxon>
        <taxon>Selenomonadaceae</taxon>
        <taxon>Propionispira</taxon>
    </lineage>
</organism>
<dbReference type="AlphaFoldDB" id="A0A1H6YPI9"/>
<feature type="transmembrane region" description="Helical" evidence="1">
    <location>
        <begin position="316"/>
        <end position="335"/>
    </location>
</feature>
<dbReference type="EMBL" id="FNZK01000007">
    <property type="protein sequence ID" value="SEJ43238.1"/>
    <property type="molecule type" value="Genomic_DNA"/>
</dbReference>
<gene>
    <name evidence="4" type="ORF">SAMN05660742_107124</name>
</gene>
<dbReference type="PANTHER" id="PTHR34220">
    <property type="entry name" value="SENSOR HISTIDINE KINASE YPDA"/>
    <property type="match status" value="1"/>
</dbReference>